<name>A0A8S0Q5M6_OLEEU</name>
<dbReference type="Proteomes" id="UP000594638">
    <property type="component" value="Unassembled WGS sequence"/>
</dbReference>
<feature type="region of interest" description="Disordered" evidence="1">
    <location>
        <begin position="1"/>
        <end position="22"/>
    </location>
</feature>
<sequence>MCTRSAHTHTTIVSNHTLSPPTLTRYEPTIHHICTNWSNTNTHRQCHHHAANTNAPTPTISPPKNPPSTSKDCSFTTKDYMHQLASKDSSVTVHRSQSWNQHYSTILLRNLSSPRYQQHRLMHLFHRWLLEIEEPISMEPLRIHHLDQAIVNKIVGNALIE</sequence>
<proteinExistence type="predicted"/>
<feature type="compositionally biased region" description="Polar residues" evidence="1">
    <location>
        <begin position="8"/>
        <end position="22"/>
    </location>
</feature>
<evidence type="ECO:0000313" key="3">
    <source>
        <dbReference type="Proteomes" id="UP000594638"/>
    </source>
</evidence>
<reference evidence="2 3" key="1">
    <citation type="submission" date="2019-12" db="EMBL/GenBank/DDBJ databases">
        <authorList>
            <person name="Alioto T."/>
            <person name="Alioto T."/>
            <person name="Gomez Garrido J."/>
        </authorList>
    </citation>
    <scope>NUCLEOTIDE SEQUENCE [LARGE SCALE GENOMIC DNA]</scope>
</reference>
<organism evidence="2 3">
    <name type="scientific">Olea europaea subsp. europaea</name>
    <dbReference type="NCBI Taxonomy" id="158383"/>
    <lineage>
        <taxon>Eukaryota</taxon>
        <taxon>Viridiplantae</taxon>
        <taxon>Streptophyta</taxon>
        <taxon>Embryophyta</taxon>
        <taxon>Tracheophyta</taxon>
        <taxon>Spermatophyta</taxon>
        <taxon>Magnoliopsida</taxon>
        <taxon>eudicotyledons</taxon>
        <taxon>Gunneridae</taxon>
        <taxon>Pentapetalae</taxon>
        <taxon>asterids</taxon>
        <taxon>lamiids</taxon>
        <taxon>Lamiales</taxon>
        <taxon>Oleaceae</taxon>
        <taxon>Oleeae</taxon>
        <taxon>Olea</taxon>
    </lineage>
</organism>
<keyword evidence="3" id="KW-1185">Reference proteome</keyword>
<gene>
    <name evidence="2" type="ORF">OLEA9_A024389</name>
</gene>
<dbReference type="Gramene" id="OE9A024389T1">
    <property type="protein sequence ID" value="OE9A024389C1"/>
    <property type="gene ID" value="OE9A024389"/>
</dbReference>
<accession>A0A8S0Q5M6</accession>
<dbReference type="EMBL" id="CACTIH010000552">
    <property type="protein sequence ID" value="CAA2961487.1"/>
    <property type="molecule type" value="Genomic_DNA"/>
</dbReference>
<feature type="region of interest" description="Disordered" evidence="1">
    <location>
        <begin position="45"/>
        <end position="72"/>
    </location>
</feature>
<protein>
    <submittedName>
        <fullName evidence="2">Uncharacterized protein</fullName>
    </submittedName>
</protein>
<comment type="caution">
    <text evidence="2">The sequence shown here is derived from an EMBL/GenBank/DDBJ whole genome shotgun (WGS) entry which is preliminary data.</text>
</comment>
<evidence type="ECO:0000313" key="2">
    <source>
        <dbReference type="EMBL" id="CAA2961487.1"/>
    </source>
</evidence>
<dbReference type="AlphaFoldDB" id="A0A8S0Q5M6"/>
<evidence type="ECO:0000256" key="1">
    <source>
        <dbReference type="SAM" id="MobiDB-lite"/>
    </source>
</evidence>